<comment type="catalytic activity">
    <reaction evidence="1">
        <text>alpha-D-glucose 6-phosphate = beta-D-glucose 6-phosphate</text>
        <dbReference type="Rhea" id="RHEA:16249"/>
        <dbReference type="ChEBI" id="CHEBI:58225"/>
        <dbReference type="ChEBI" id="CHEBI:58247"/>
        <dbReference type="EC" id="5.1.3.15"/>
    </reaction>
</comment>
<evidence type="ECO:0000256" key="4">
    <source>
        <dbReference type="ARBA" id="ARBA00023235"/>
    </source>
</evidence>
<accession>A0A3A2ZRK8</accession>
<dbReference type="Proteomes" id="UP000266188">
    <property type="component" value="Unassembled WGS sequence"/>
</dbReference>
<dbReference type="GO" id="GO:0005737">
    <property type="term" value="C:cytoplasm"/>
    <property type="evidence" value="ECO:0007669"/>
    <property type="project" value="TreeGrafter"/>
</dbReference>
<sequence>MDRSNKPSAIGVSPSLPQPTISFRENTVEATLPTGESVIVNLYGATVTSWKLANGDEQLFLSEKAHLDGSKPIRGGIPVVFPVFGPPPENHATSLLPQHGFARNSNWEFLGKSSSESLGKDRKDCDDSVKLDFGLSHSMLSEEFRKAWPYEFGLVYSVTLTKGALETSLQVQNKGSQNFEFKTLLHTYLNVDDISNIRIKNLQSKTYVDKTQNATSHTEASSALPITQETDRVYQALDPKVPIVISTADGKDLFSITREMMTDVVVWNPWAEKAKGMADFAPDDAYKKMICVEAGSVSTWQTLEAGDSWEGGQSIRPKA</sequence>
<evidence type="ECO:0000256" key="7">
    <source>
        <dbReference type="PIRSR" id="PIRSR016020-2"/>
    </source>
</evidence>
<dbReference type="PANTHER" id="PTHR11122">
    <property type="entry name" value="APOSPORY-ASSOCIATED PROTEIN C-RELATED"/>
    <property type="match status" value="1"/>
</dbReference>
<dbReference type="CDD" id="cd09020">
    <property type="entry name" value="D-hex-6-P-epi_like"/>
    <property type="match status" value="1"/>
</dbReference>
<protein>
    <recommendedName>
        <fullName evidence="3 5">Glucose-6-phosphate 1-epimerase</fullName>
        <ecNumber evidence="3 5">5.1.3.15</ecNumber>
    </recommendedName>
</protein>
<evidence type="ECO:0000256" key="6">
    <source>
        <dbReference type="PIRSR" id="PIRSR016020-1"/>
    </source>
</evidence>
<dbReference type="OrthoDB" id="1659429at2759"/>
<proteinExistence type="inferred from homology"/>
<dbReference type="InterPro" id="IPR014718">
    <property type="entry name" value="GH-type_carb-bd"/>
</dbReference>
<comment type="similarity">
    <text evidence="2 5">Belongs to the glucose-6-phosphate 1-epimerase family.</text>
</comment>
<dbReference type="STRING" id="2070753.A0A3A2ZRK8"/>
<evidence type="ECO:0000313" key="8">
    <source>
        <dbReference type="EMBL" id="RJE24037.1"/>
    </source>
</evidence>
<gene>
    <name evidence="8" type="ORF">PHISCL_03631</name>
</gene>
<dbReference type="GO" id="GO:0047938">
    <property type="term" value="F:glucose-6-phosphate 1-epimerase activity"/>
    <property type="evidence" value="ECO:0007669"/>
    <property type="project" value="UniProtKB-UniRule"/>
</dbReference>
<feature type="binding site" evidence="7">
    <location>
        <position position="103"/>
    </location>
    <ligand>
        <name>substrate</name>
    </ligand>
</feature>
<evidence type="ECO:0000256" key="3">
    <source>
        <dbReference type="ARBA" id="ARBA00012083"/>
    </source>
</evidence>
<dbReference type="Gene3D" id="2.70.98.10">
    <property type="match status" value="1"/>
</dbReference>
<dbReference type="GO" id="GO:0005975">
    <property type="term" value="P:carbohydrate metabolic process"/>
    <property type="evidence" value="ECO:0007669"/>
    <property type="project" value="InterPro"/>
</dbReference>
<evidence type="ECO:0000256" key="2">
    <source>
        <dbReference type="ARBA" id="ARBA00005866"/>
    </source>
</evidence>
<organism evidence="8 9">
    <name type="scientific">Aspergillus sclerotialis</name>
    <dbReference type="NCBI Taxonomy" id="2070753"/>
    <lineage>
        <taxon>Eukaryota</taxon>
        <taxon>Fungi</taxon>
        <taxon>Dikarya</taxon>
        <taxon>Ascomycota</taxon>
        <taxon>Pezizomycotina</taxon>
        <taxon>Eurotiomycetes</taxon>
        <taxon>Eurotiomycetidae</taxon>
        <taxon>Eurotiales</taxon>
        <taxon>Aspergillaceae</taxon>
        <taxon>Aspergillus</taxon>
        <taxon>Aspergillus subgen. Polypaecilum</taxon>
    </lineage>
</organism>
<dbReference type="EMBL" id="MVGC01000096">
    <property type="protein sequence ID" value="RJE24037.1"/>
    <property type="molecule type" value="Genomic_DNA"/>
</dbReference>
<dbReference type="InterPro" id="IPR011013">
    <property type="entry name" value="Gal_mutarotase_sf_dom"/>
</dbReference>
<dbReference type="PIRSF" id="PIRSF016020">
    <property type="entry name" value="PHexose_mutarotase"/>
    <property type="match status" value="1"/>
</dbReference>
<keyword evidence="4 5" id="KW-0413">Isomerase</keyword>
<feature type="active site" evidence="6">
    <location>
        <position position="293"/>
    </location>
</feature>
<dbReference type="Pfam" id="PF01263">
    <property type="entry name" value="Aldose_epim"/>
    <property type="match status" value="1"/>
</dbReference>
<comment type="function">
    <text evidence="5">Catalyzes the interconversion between the alpha and beta anomers from at least three hexose 6-phosphate sugars (Glc6P, Gal6P, and Man6P).</text>
</comment>
<dbReference type="GO" id="GO:0030246">
    <property type="term" value="F:carbohydrate binding"/>
    <property type="evidence" value="ECO:0007669"/>
    <property type="project" value="UniProtKB-UniRule"/>
</dbReference>
<reference evidence="9" key="1">
    <citation type="submission" date="2017-02" db="EMBL/GenBank/DDBJ databases">
        <authorList>
            <person name="Tafer H."/>
            <person name="Lopandic K."/>
        </authorList>
    </citation>
    <scope>NUCLEOTIDE SEQUENCE [LARGE SCALE GENOMIC DNA]</scope>
    <source>
        <strain evidence="9">CBS 366.77</strain>
    </source>
</reference>
<dbReference type="AlphaFoldDB" id="A0A3A2ZRK8"/>
<dbReference type="SUPFAM" id="SSF74650">
    <property type="entry name" value="Galactose mutarotase-like"/>
    <property type="match status" value="1"/>
</dbReference>
<evidence type="ECO:0000256" key="1">
    <source>
        <dbReference type="ARBA" id="ARBA00001096"/>
    </source>
</evidence>
<feature type="binding site" evidence="7">
    <location>
        <position position="98"/>
    </location>
    <ligand>
        <name>substrate</name>
    </ligand>
</feature>
<evidence type="ECO:0000256" key="5">
    <source>
        <dbReference type="PIRNR" id="PIRNR016020"/>
    </source>
</evidence>
<comment type="caution">
    <text evidence="8">The sequence shown here is derived from an EMBL/GenBank/DDBJ whole genome shotgun (WGS) entry which is preliminary data.</text>
</comment>
<dbReference type="EC" id="5.1.3.15" evidence="3 5"/>
<dbReference type="InterPro" id="IPR008183">
    <property type="entry name" value="Aldose_1/G6P_1-epimerase"/>
</dbReference>
<feature type="active site" evidence="6">
    <location>
        <position position="186"/>
    </location>
</feature>
<feature type="binding site" evidence="7">
    <location>
        <position position="74"/>
    </location>
    <ligand>
        <name>substrate</name>
    </ligand>
</feature>
<name>A0A3A2ZRK8_9EURO</name>
<dbReference type="PANTHER" id="PTHR11122:SF13">
    <property type="entry name" value="GLUCOSE-6-PHOSPHATE 1-EPIMERASE"/>
    <property type="match status" value="1"/>
</dbReference>
<evidence type="ECO:0000313" key="9">
    <source>
        <dbReference type="Proteomes" id="UP000266188"/>
    </source>
</evidence>
<keyword evidence="9" id="KW-1185">Reference proteome</keyword>
<dbReference type="InterPro" id="IPR025532">
    <property type="entry name" value="G6P_1-epimerase"/>
</dbReference>